<accession>A0A0G1C8F0</accession>
<name>A0A0G1C8F0_9BACT</name>
<sequence length="753" mass="87427">MKYISYLIVSFAIILNLYLYFPETKILADPNDNIFQYSLVYRTNWVWENYGCPFSLSCLPNLIDHNVTYWAEGYALPFYYSHLPQIAVVASYKLLIYPLSNLASWAITLFQYYNWTKYLLLSLFPLPVFLALRIVGFTPLVSAVVALLASHYSTDGLYGIDPPSFLWRGYGLTSQLYAMTFMPFSLAFAYKSMKTPKIINNNSLLAILFLVLTTAGHLGMGIISILFIFPFIFLNLHKRQLIERIKKLLFIVFSMVFILSYWIVPILLYNNYHIISFWDPIWKFDSYGWYETVKQFLSGQTFDWQRAPLITYLTLLGFFVLLLETKLFVFALSFAVMMLLYFGRTTWGSAIDLVPGLSDFHLHRFIVGVHIASLFLLAAAFTSLFKLCKQLFESVKKRFPQLEVEFPLIKYLPQVLLLTASALIFYFLALQTIKYNSLNSRWVGEANNAYRYDEKNFQQLISYLKTLPPARIYAGRPGNWGHDFRLGSSQIYMLLSVHGLDITQFLPETWSMMSENDQNFDERVLADYDLLNTRYIVSPKNNDFPKEVKLAKEFGPFKVYAVPTSGWFDVISSPMFVETDKTNFINLVHLWHRSYPRTWKMHPLISVDKNPLIPGGIERRIKMVDEVTYRDNGEEKNIFADFPFVFPEATPSGRLISDKVEKQKYSATVEVPADCPNCLIMFKMSYHPNWQTYLDGQPAKKLAVFPYYVAVKASPGRHTIEVVHKPNKLKIFLLFAEFPLLAAFIIYFRKKPR</sequence>
<dbReference type="EMBL" id="LCDD01000026">
    <property type="protein sequence ID" value="KKS45908.1"/>
    <property type="molecule type" value="Genomic_DNA"/>
</dbReference>
<feature type="transmembrane region" description="Helical" evidence="1">
    <location>
        <begin position="6"/>
        <end position="21"/>
    </location>
</feature>
<feature type="transmembrane region" description="Helical" evidence="1">
    <location>
        <begin position="327"/>
        <end position="345"/>
    </location>
</feature>
<dbReference type="AlphaFoldDB" id="A0A0G1C8F0"/>
<comment type="caution">
    <text evidence="2">The sequence shown here is derived from an EMBL/GenBank/DDBJ whole genome shotgun (WGS) entry which is preliminary data.</text>
</comment>
<feature type="transmembrane region" description="Helical" evidence="1">
    <location>
        <begin position="731"/>
        <end position="748"/>
    </location>
</feature>
<evidence type="ECO:0000256" key="1">
    <source>
        <dbReference type="SAM" id="Phobius"/>
    </source>
</evidence>
<protein>
    <recommendedName>
        <fullName evidence="4">Membrane protein 6-pyruvoyl-tetrahydropterin synthase-related domain-containing protein</fullName>
    </recommendedName>
</protein>
<dbReference type="Proteomes" id="UP000034320">
    <property type="component" value="Unassembled WGS sequence"/>
</dbReference>
<evidence type="ECO:0008006" key="4">
    <source>
        <dbReference type="Google" id="ProtNLM"/>
    </source>
</evidence>
<keyword evidence="1" id="KW-0812">Transmembrane</keyword>
<feature type="transmembrane region" description="Helical" evidence="1">
    <location>
        <begin position="304"/>
        <end position="322"/>
    </location>
</feature>
<feature type="transmembrane region" description="Helical" evidence="1">
    <location>
        <begin position="203"/>
        <end position="236"/>
    </location>
</feature>
<feature type="transmembrane region" description="Helical" evidence="1">
    <location>
        <begin position="170"/>
        <end position="191"/>
    </location>
</feature>
<keyword evidence="1" id="KW-0472">Membrane</keyword>
<organism evidence="2 3">
    <name type="scientific">Candidatus Gottesmanbacteria bacterium GW2011_GWA2_42_18</name>
    <dbReference type="NCBI Taxonomy" id="1618442"/>
    <lineage>
        <taxon>Bacteria</taxon>
        <taxon>Candidatus Gottesmaniibacteriota</taxon>
    </lineage>
</organism>
<feature type="transmembrane region" description="Helical" evidence="1">
    <location>
        <begin position="119"/>
        <end position="149"/>
    </location>
</feature>
<gene>
    <name evidence="2" type="ORF">UV09_C0026G0020</name>
</gene>
<evidence type="ECO:0000313" key="3">
    <source>
        <dbReference type="Proteomes" id="UP000034320"/>
    </source>
</evidence>
<feature type="transmembrane region" description="Helical" evidence="1">
    <location>
        <begin position="408"/>
        <end position="429"/>
    </location>
</feature>
<feature type="transmembrane region" description="Helical" evidence="1">
    <location>
        <begin position="365"/>
        <end position="387"/>
    </location>
</feature>
<keyword evidence="1" id="KW-1133">Transmembrane helix</keyword>
<reference evidence="2 3" key="1">
    <citation type="journal article" date="2015" name="Nature">
        <title>rRNA introns, odd ribosomes, and small enigmatic genomes across a large radiation of phyla.</title>
        <authorList>
            <person name="Brown C.T."/>
            <person name="Hug L.A."/>
            <person name="Thomas B.C."/>
            <person name="Sharon I."/>
            <person name="Castelle C.J."/>
            <person name="Singh A."/>
            <person name="Wilkins M.J."/>
            <person name="Williams K.H."/>
            <person name="Banfield J.F."/>
        </authorList>
    </citation>
    <scope>NUCLEOTIDE SEQUENCE [LARGE SCALE GENOMIC DNA]</scope>
</reference>
<proteinExistence type="predicted"/>
<feature type="transmembrane region" description="Helical" evidence="1">
    <location>
        <begin position="94"/>
        <end position="113"/>
    </location>
</feature>
<evidence type="ECO:0000313" key="2">
    <source>
        <dbReference type="EMBL" id="KKS45908.1"/>
    </source>
</evidence>
<feature type="transmembrane region" description="Helical" evidence="1">
    <location>
        <begin position="248"/>
        <end position="269"/>
    </location>
</feature>